<keyword evidence="3 5" id="KW-1133">Transmembrane helix</keyword>
<comment type="subcellular location">
    <subcellularLocation>
        <location evidence="1">Endomembrane system</location>
        <topology evidence="1">Multi-pass membrane protein</topology>
    </subcellularLocation>
</comment>
<dbReference type="GO" id="GO:0012505">
    <property type="term" value="C:endomembrane system"/>
    <property type="evidence" value="ECO:0007669"/>
    <property type="project" value="UniProtKB-SubCell"/>
</dbReference>
<evidence type="ECO:0000256" key="1">
    <source>
        <dbReference type="ARBA" id="ARBA00004127"/>
    </source>
</evidence>
<evidence type="ECO:0000256" key="5">
    <source>
        <dbReference type="SAM" id="Phobius"/>
    </source>
</evidence>
<evidence type="ECO:0000256" key="4">
    <source>
        <dbReference type="ARBA" id="ARBA00023136"/>
    </source>
</evidence>
<keyword evidence="4 5" id="KW-0472">Membrane</keyword>
<sequence>MIVSSDRWEIVLGIVAGLLVLWTVLVIVLWRGKPDDISLRNAMRLLPDLIRLLKRLAADSVMPRGVRIRLALLLGYLALPIDLVPDFIPVLGYADDAVVVALMLRSVTRRAGPEALERHWPGTTAGPAAVRRLCGLPQSST</sequence>
<evidence type="ECO:0000259" key="6">
    <source>
        <dbReference type="Pfam" id="PF06803"/>
    </source>
</evidence>
<protein>
    <recommendedName>
        <fullName evidence="6">DUF1232 domain-containing protein</fullName>
    </recommendedName>
</protein>
<evidence type="ECO:0000313" key="8">
    <source>
        <dbReference type="Proteomes" id="UP000191039"/>
    </source>
</evidence>
<name>A0A1Q4H9J5_9MYCO</name>
<feature type="domain" description="DUF1232" evidence="6">
    <location>
        <begin position="67"/>
        <end position="102"/>
    </location>
</feature>
<dbReference type="InterPro" id="IPR010652">
    <property type="entry name" value="DUF1232"/>
</dbReference>
<dbReference type="Proteomes" id="UP000191039">
    <property type="component" value="Unassembled WGS sequence"/>
</dbReference>
<proteinExistence type="predicted"/>
<evidence type="ECO:0000256" key="3">
    <source>
        <dbReference type="ARBA" id="ARBA00022989"/>
    </source>
</evidence>
<dbReference type="EMBL" id="MIJD01000012">
    <property type="protein sequence ID" value="OPE55960.1"/>
    <property type="molecule type" value="Genomic_DNA"/>
</dbReference>
<dbReference type="AlphaFoldDB" id="A0A1Q4H9J5"/>
<evidence type="ECO:0000256" key="2">
    <source>
        <dbReference type="ARBA" id="ARBA00022692"/>
    </source>
</evidence>
<dbReference type="Pfam" id="PF06803">
    <property type="entry name" value="DUF1232"/>
    <property type="match status" value="1"/>
</dbReference>
<organism evidence="7 8">
    <name type="scientific">Mycolicibacterium diernhoferi</name>
    <dbReference type="NCBI Taxonomy" id="1801"/>
    <lineage>
        <taxon>Bacteria</taxon>
        <taxon>Bacillati</taxon>
        <taxon>Actinomycetota</taxon>
        <taxon>Actinomycetes</taxon>
        <taxon>Mycobacteriales</taxon>
        <taxon>Mycobacteriaceae</taxon>
        <taxon>Mycolicibacterium</taxon>
    </lineage>
</organism>
<accession>A0A1Q4H9J5</accession>
<reference evidence="7 8" key="1">
    <citation type="submission" date="2016-09" db="EMBL/GenBank/DDBJ databases">
        <title>genome sequences of unsequenced Mycobacteria.</title>
        <authorList>
            <person name="Greninger A.L."/>
            <person name="Jerome K.R."/>
            <person name="Mcnair B."/>
            <person name="Wallis C."/>
            <person name="Fang F."/>
        </authorList>
    </citation>
    <scope>NUCLEOTIDE SEQUENCE [LARGE SCALE GENOMIC DNA]</scope>
    <source>
        <strain evidence="7 8">BM1</strain>
    </source>
</reference>
<feature type="transmembrane region" description="Helical" evidence="5">
    <location>
        <begin position="12"/>
        <end position="30"/>
    </location>
</feature>
<comment type="caution">
    <text evidence="7">The sequence shown here is derived from an EMBL/GenBank/DDBJ whole genome shotgun (WGS) entry which is preliminary data.</text>
</comment>
<keyword evidence="2 5" id="KW-0812">Transmembrane</keyword>
<evidence type="ECO:0000313" key="7">
    <source>
        <dbReference type="EMBL" id="OPE55960.1"/>
    </source>
</evidence>
<gene>
    <name evidence="7" type="ORF">BV510_02265</name>
</gene>